<feature type="region of interest" description="Disordered" evidence="1">
    <location>
        <begin position="1"/>
        <end position="27"/>
    </location>
</feature>
<proteinExistence type="predicted"/>
<dbReference type="AlphaFoldDB" id="A0A9N8DJZ5"/>
<evidence type="ECO:0000259" key="2">
    <source>
        <dbReference type="SMART" id="SM00382"/>
    </source>
</evidence>
<evidence type="ECO:0000256" key="1">
    <source>
        <dbReference type="SAM" id="MobiDB-lite"/>
    </source>
</evidence>
<feature type="domain" description="AAA+ ATPase" evidence="2">
    <location>
        <begin position="71"/>
        <end position="301"/>
    </location>
</feature>
<name>A0A9N8DJZ5_9STRA</name>
<dbReference type="InterPro" id="IPR027417">
    <property type="entry name" value="P-loop_NTPase"/>
</dbReference>
<accession>A0A9N8DJZ5</accession>
<dbReference type="InterPro" id="IPR041664">
    <property type="entry name" value="AAA_16"/>
</dbReference>
<dbReference type="Gene3D" id="3.40.50.300">
    <property type="entry name" value="P-loop containing nucleotide triphosphate hydrolases"/>
    <property type="match status" value="1"/>
</dbReference>
<evidence type="ECO:0000313" key="3">
    <source>
        <dbReference type="EMBL" id="CAB9501124.1"/>
    </source>
</evidence>
<dbReference type="InterPro" id="IPR003593">
    <property type="entry name" value="AAA+_ATPase"/>
</dbReference>
<dbReference type="SMART" id="SM00382">
    <property type="entry name" value="AAA"/>
    <property type="match status" value="1"/>
</dbReference>
<dbReference type="InterPro" id="IPR053159">
    <property type="entry name" value="Hybrid_Histidine_Kinase"/>
</dbReference>
<feature type="compositionally biased region" description="Polar residues" evidence="1">
    <location>
        <begin position="1"/>
        <end position="20"/>
    </location>
</feature>
<feature type="region of interest" description="Disordered" evidence="1">
    <location>
        <begin position="361"/>
        <end position="385"/>
    </location>
</feature>
<dbReference type="EMBL" id="CAICTM010000099">
    <property type="protein sequence ID" value="CAB9501124.1"/>
    <property type="molecule type" value="Genomic_DNA"/>
</dbReference>
<comment type="caution">
    <text evidence="3">The sequence shown here is derived from an EMBL/GenBank/DDBJ whole genome shotgun (WGS) entry which is preliminary data.</text>
</comment>
<dbReference type="Proteomes" id="UP001153069">
    <property type="component" value="Unassembled WGS sequence"/>
</dbReference>
<evidence type="ECO:0000313" key="4">
    <source>
        <dbReference type="Proteomes" id="UP001153069"/>
    </source>
</evidence>
<dbReference type="SUPFAM" id="SSF52540">
    <property type="entry name" value="P-loop containing nucleoside triphosphate hydrolases"/>
    <property type="match status" value="1"/>
</dbReference>
<organism evidence="3 4">
    <name type="scientific">Seminavis robusta</name>
    <dbReference type="NCBI Taxonomy" id="568900"/>
    <lineage>
        <taxon>Eukaryota</taxon>
        <taxon>Sar</taxon>
        <taxon>Stramenopiles</taxon>
        <taxon>Ochrophyta</taxon>
        <taxon>Bacillariophyta</taxon>
        <taxon>Bacillariophyceae</taxon>
        <taxon>Bacillariophycidae</taxon>
        <taxon>Naviculales</taxon>
        <taxon>Naviculaceae</taxon>
        <taxon>Seminavis</taxon>
    </lineage>
</organism>
<keyword evidence="4" id="KW-1185">Reference proteome</keyword>
<dbReference type="PANTHER" id="PTHR43642">
    <property type="entry name" value="HYBRID SIGNAL TRANSDUCTION HISTIDINE KINASE G"/>
    <property type="match status" value="1"/>
</dbReference>
<dbReference type="PANTHER" id="PTHR43642:SF1">
    <property type="entry name" value="HYBRID SIGNAL TRANSDUCTION HISTIDINE KINASE G"/>
    <property type="match status" value="1"/>
</dbReference>
<protein>
    <recommendedName>
        <fullName evidence="2">AAA+ ATPase domain-containing protein</fullName>
    </recommendedName>
</protein>
<gene>
    <name evidence="3" type="ORF">SEMRO_100_G051290.1</name>
</gene>
<dbReference type="Pfam" id="PF13191">
    <property type="entry name" value="AAA_16"/>
    <property type="match status" value="1"/>
</dbReference>
<sequence length="1071" mass="119635">MTLYEQSTANSRTSSVSLSGSDDDEGNDQVAIEEDWSHQRNRLYDREDQRQLLLDRYYRVRDCFRTDKGEPSQLVLINGKSGIGKSALAISIREDILSDGGFYISGKFVPESDNQQSHQRQPFAPYVSALNELALQISDRESLLQKIRERLAGDERDFRAEELHLLLRDLVPSMSSLLLPSDDADKAVITKSTRQKANAKTHAFTVFFRRFLNLFLSCADAPLVILLDDIQRADPDALLLLESLLLPTPPNSSETEDSNRNEYPGLVLMATCRSNEVAFRDPLSEMLRRVEDNGTQIVDIRPAKLGMDAISQMIADSTGLPSHDCHPMALLVMQETKGNALFAHQFIQSLNCRLETMEGDDLDDNLSSGGSESEEESKQSGLSNSTISDQRIARWIARQMKRLPEVAQYLLKVISCLGGQFDLLLLERTCSLSASEVQRALTICVAQTFIHYDSDQQRGEMTHDKFLEAAAALLSANTSERALFHLQLGRNLQESCASDNSIMQTYQIRIVDLMLVGKEELHNSRERENLALWCLQIGREVAMNSSFAASCAIDYFERGLELLSRRRWRDQYDLSLALTNATAELAYCQGNHSRVQTLVDEVQANAKSFMDQVQACMTSILSLGAQSEFDKAIALGQNVLEQLGHPLPRRIGLFGGIHRELSKTRKMLNGFEESDILNLKPIKNPKAKAAMTVIQILHPVFASSYPPYTVFTGSRLVRLTLQFGFSPTSAIGFALYSLTLTRLGNYGEGKIYGELAERQTEMHNCRDCEAKIFLTLGMGPTFANRPFPGVLSHLQRSHVKGLQTGDIETSMRAAACYVWIRFMSGAPLLDVKRALIESMSMCDDHGSSTSKGFVSPCDMICTALMGKTQESLSMDRVGSLCRMEPNGPKLFCTLCGFLVAGMYLNKRDFAHQVTIELYKRRKAFRDVGPFLRSHCTFWQAVVFASLGSSRKCTRRARRLLAKLLRWEACNPPIFTGKVCLVEALLDANAGRKDRALSLFEEAVRHSEKHGYIGEQALALEKAGMMLVDIASAADAITYLAKSREIYRIYGAAANVPRLDEAILLVERSIPQ</sequence>
<reference evidence="3" key="1">
    <citation type="submission" date="2020-06" db="EMBL/GenBank/DDBJ databases">
        <authorList>
            <consortium name="Plant Systems Biology data submission"/>
        </authorList>
    </citation>
    <scope>NUCLEOTIDE SEQUENCE</scope>
    <source>
        <strain evidence="3">D6</strain>
    </source>
</reference>
<dbReference type="OrthoDB" id="60033at2759"/>